<protein>
    <submittedName>
        <fullName evidence="2">Uncharacterized protein</fullName>
    </submittedName>
</protein>
<evidence type="ECO:0000313" key="2">
    <source>
        <dbReference type="EMBL" id="KAK3852950.1"/>
    </source>
</evidence>
<feature type="compositionally biased region" description="Low complexity" evidence="1">
    <location>
        <begin position="72"/>
        <end position="81"/>
    </location>
</feature>
<name>A0AAE1BLT7_PETCI</name>
<proteinExistence type="predicted"/>
<dbReference type="AlphaFoldDB" id="A0AAE1BLT7"/>
<keyword evidence="3" id="KW-1185">Reference proteome</keyword>
<feature type="region of interest" description="Disordered" evidence="1">
    <location>
        <begin position="42"/>
        <end position="87"/>
    </location>
</feature>
<organism evidence="2 3">
    <name type="scientific">Petrolisthes cinctipes</name>
    <name type="common">Flat porcelain crab</name>
    <dbReference type="NCBI Taxonomy" id="88211"/>
    <lineage>
        <taxon>Eukaryota</taxon>
        <taxon>Metazoa</taxon>
        <taxon>Ecdysozoa</taxon>
        <taxon>Arthropoda</taxon>
        <taxon>Crustacea</taxon>
        <taxon>Multicrustacea</taxon>
        <taxon>Malacostraca</taxon>
        <taxon>Eumalacostraca</taxon>
        <taxon>Eucarida</taxon>
        <taxon>Decapoda</taxon>
        <taxon>Pleocyemata</taxon>
        <taxon>Anomura</taxon>
        <taxon>Galatheoidea</taxon>
        <taxon>Porcellanidae</taxon>
        <taxon>Petrolisthes</taxon>
    </lineage>
</organism>
<dbReference type="Proteomes" id="UP001286313">
    <property type="component" value="Unassembled WGS sequence"/>
</dbReference>
<reference evidence="2" key="1">
    <citation type="submission" date="2023-10" db="EMBL/GenBank/DDBJ databases">
        <title>Genome assemblies of two species of porcelain crab, Petrolisthes cinctipes and Petrolisthes manimaculis (Anomura: Porcellanidae).</title>
        <authorList>
            <person name="Angst P."/>
        </authorList>
    </citation>
    <scope>NUCLEOTIDE SEQUENCE</scope>
    <source>
        <strain evidence="2">PB745_01</strain>
        <tissue evidence="2">Gill</tissue>
    </source>
</reference>
<comment type="caution">
    <text evidence="2">The sequence shown here is derived from an EMBL/GenBank/DDBJ whole genome shotgun (WGS) entry which is preliminary data.</text>
</comment>
<evidence type="ECO:0000256" key="1">
    <source>
        <dbReference type="SAM" id="MobiDB-lite"/>
    </source>
</evidence>
<sequence length="116" mass="12996">MGMMEKEEVEEETVMEEEEVVVVERDRVPAFPPLYPPWHYHQHSATTSGQRVPTHHKMPASQSTNQPASCSTHTITTTTTTSLPRESGWTRMTDVVVFVAEGQSRATSTTPRISVI</sequence>
<dbReference type="EMBL" id="JAWQEG010007170">
    <property type="protein sequence ID" value="KAK3852950.1"/>
    <property type="molecule type" value="Genomic_DNA"/>
</dbReference>
<evidence type="ECO:0000313" key="3">
    <source>
        <dbReference type="Proteomes" id="UP001286313"/>
    </source>
</evidence>
<gene>
    <name evidence="2" type="ORF">Pcinc_040479</name>
</gene>
<feature type="compositionally biased region" description="Polar residues" evidence="1">
    <location>
        <begin position="60"/>
        <end position="71"/>
    </location>
</feature>
<accession>A0AAE1BLT7</accession>